<dbReference type="Proteomes" id="UP000005938">
    <property type="component" value="Unassembled WGS sequence"/>
</dbReference>
<organism evidence="2 3">
    <name type="scientific">Imtechella halotolerans K1</name>
    <dbReference type="NCBI Taxonomy" id="946077"/>
    <lineage>
        <taxon>Bacteria</taxon>
        <taxon>Pseudomonadati</taxon>
        <taxon>Bacteroidota</taxon>
        <taxon>Flavobacteriia</taxon>
        <taxon>Flavobacteriales</taxon>
        <taxon>Flavobacteriaceae</taxon>
        <taxon>Imtechella</taxon>
    </lineage>
</organism>
<dbReference type="InterPro" id="IPR022134">
    <property type="entry name" value="DUF3667"/>
</dbReference>
<evidence type="ECO:0000313" key="3">
    <source>
        <dbReference type="Proteomes" id="UP000005938"/>
    </source>
</evidence>
<gene>
    <name evidence="2" type="ORF">W5A_06033</name>
</gene>
<dbReference type="eggNOG" id="ENOG50332DE">
    <property type="taxonomic scope" value="Bacteria"/>
</dbReference>
<feature type="transmembrane region" description="Helical" evidence="1">
    <location>
        <begin position="166"/>
        <end position="186"/>
    </location>
</feature>
<evidence type="ECO:0000313" key="2">
    <source>
        <dbReference type="EMBL" id="EID75750.1"/>
    </source>
</evidence>
<proteinExistence type="predicted"/>
<dbReference type="RefSeq" id="WP_008238457.1">
    <property type="nucleotide sequence ID" value="NZ_AJJU01000004.1"/>
</dbReference>
<feature type="transmembrane region" description="Helical" evidence="1">
    <location>
        <begin position="224"/>
        <end position="252"/>
    </location>
</feature>
<feature type="transmembrane region" description="Helical" evidence="1">
    <location>
        <begin position="134"/>
        <end position="154"/>
    </location>
</feature>
<dbReference type="AlphaFoldDB" id="I0WH84"/>
<dbReference type="EMBL" id="AJJU01000004">
    <property type="protein sequence ID" value="EID75750.1"/>
    <property type="molecule type" value="Genomic_DNA"/>
</dbReference>
<evidence type="ECO:0000256" key="1">
    <source>
        <dbReference type="SAM" id="Phobius"/>
    </source>
</evidence>
<comment type="caution">
    <text evidence="2">The sequence shown here is derived from an EMBL/GenBank/DDBJ whole genome shotgun (WGS) entry which is preliminary data.</text>
</comment>
<dbReference type="PATRIC" id="fig|946077.3.peg.1226"/>
<sequence>MNCKSCTYTISPDDNYCAHCGSKIVHNRLSLKGTWEEFVGPFLSWDNNFWRTFFGLFKNPKDVLEAYISGARKKYFQPFSYLALYATIAVIFYKIFPFVEVYEVTANLNENISTTAEKSVDVNTQWLLTNMFNYYNFVIILSIPFYALTTFATFKKRGNNFSEHLVFNSYLQTNIGYFSILLQLLFLNTLHLTGLFFTIQIAFSFIISIYTFKKLYELNTKQTLLSIVRFCLFGIALYLCLIIVSFIITLLLKVINFI</sequence>
<keyword evidence="1" id="KW-0472">Membrane</keyword>
<feature type="transmembrane region" description="Helical" evidence="1">
    <location>
        <begin position="192"/>
        <end position="212"/>
    </location>
</feature>
<dbReference type="STRING" id="946077.W5A_06033"/>
<dbReference type="OrthoDB" id="7446256at2"/>
<protein>
    <recommendedName>
        <fullName evidence="4">DUF3667 domain-containing protein</fullName>
    </recommendedName>
</protein>
<accession>I0WH84</accession>
<keyword evidence="1" id="KW-1133">Transmembrane helix</keyword>
<keyword evidence="1" id="KW-0812">Transmembrane</keyword>
<reference evidence="2 3" key="1">
    <citation type="journal article" date="2012" name="J. Bacteriol.">
        <title>Genome Sequence of the Halotolerant Bacterium Imtechella halotolerans K1T.</title>
        <authorList>
            <person name="Kumar S."/>
            <person name="Vikram S."/>
            <person name="Subramanian S."/>
            <person name="Raghava G.P."/>
            <person name="Pinnaka A.K."/>
        </authorList>
    </citation>
    <scope>NUCLEOTIDE SEQUENCE [LARGE SCALE GENOMIC DNA]</scope>
    <source>
        <strain evidence="2 3">K1</strain>
    </source>
</reference>
<keyword evidence="3" id="KW-1185">Reference proteome</keyword>
<feature type="transmembrane region" description="Helical" evidence="1">
    <location>
        <begin position="79"/>
        <end position="99"/>
    </location>
</feature>
<dbReference type="Pfam" id="PF12412">
    <property type="entry name" value="DUF3667"/>
    <property type="match status" value="1"/>
</dbReference>
<name>I0WH84_9FLAO</name>
<evidence type="ECO:0008006" key="4">
    <source>
        <dbReference type="Google" id="ProtNLM"/>
    </source>
</evidence>